<sequence>MSTPARLIPKLRAGEKCVKCGAIPHSVGTLSQMPHRSVLLAGFSQDSHRAHWGEEKGSARRAGHQVHGLPKRPPPDAGAPFHELPKRPPLTARAQSHELPKRPQPNTRARSHNLPNRQHGNDLFDQAVVRGEGILRSELPRGCLITSTHVPARCFALLHSLWAADGMLVGVPLHIAKKCKPRIALPGRPFERAPASFASHPAFPQLPRIRPYLTPQTPDPSRVVFLPSPRRELSLTKVRQLWCRCPAGEPLFRLDGQGMLLAPSSDAVHMSLVHVACHQSISYIGLMKSADGEARSLEDDRQQLASCIDCRRTVGFGDAAQRGGGVNASVQGRWAEPALLPRRQTPAMSPATCSNCRGIAAPDTTFKTCARCRSSRYCCPECQRTDWRLHKPICDRFAANAAYAKTHDGERVKFKFEPCESGGMRAILFDHVFGGVFSLLQMDGIRRHGPGMVLCKLSCASAEFSSPKDAGRAVHRRIRSTYVPAAGLAALDERWCKVETHVATLESFLGTPDMFKPANAKCFGQMFFLVVASPSDPVRKFDLYLMMNWLPIDRVPRGAINTEIFEDWD</sequence>
<evidence type="ECO:0000259" key="6">
    <source>
        <dbReference type="PROSITE" id="PS50865"/>
    </source>
</evidence>
<feature type="region of interest" description="Disordered" evidence="5">
    <location>
        <begin position="50"/>
        <end position="120"/>
    </location>
</feature>
<accession>A0A4P9WG78</accession>
<dbReference type="OrthoDB" id="2183274at2759"/>
<protein>
    <recommendedName>
        <fullName evidence="6">MYND-type domain-containing protein</fullName>
    </recommendedName>
</protein>
<dbReference type="EMBL" id="KZ995760">
    <property type="protein sequence ID" value="RKO90030.1"/>
    <property type="molecule type" value="Genomic_DNA"/>
</dbReference>
<evidence type="ECO:0000256" key="5">
    <source>
        <dbReference type="SAM" id="MobiDB-lite"/>
    </source>
</evidence>
<dbReference type="Pfam" id="PF01753">
    <property type="entry name" value="zf-MYND"/>
    <property type="match status" value="1"/>
</dbReference>
<keyword evidence="3" id="KW-0862">Zinc</keyword>
<dbReference type="PROSITE" id="PS50865">
    <property type="entry name" value="ZF_MYND_2"/>
    <property type="match status" value="1"/>
</dbReference>
<dbReference type="AlphaFoldDB" id="A0A4P9WG78"/>
<keyword evidence="1" id="KW-0479">Metal-binding</keyword>
<keyword evidence="8" id="KW-1185">Reference proteome</keyword>
<evidence type="ECO:0000256" key="3">
    <source>
        <dbReference type="ARBA" id="ARBA00022833"/>
    </source>
</evidence>
<dbReference type="InterPro" id="IPR002893">
    <property type="entry name" value="Znf_MYND"/>
</dbReference>
<name>A0A4P9WG78_9FUNG</name>
<dbReference type="Gene3D" id="6.10.140.2220">
    <property type="match status" value="1"/>
</dbReference>
<dbReference type="Proteomes" id="UP000269721">
    <property type="component" value="Unassembled WGS sequence"/>
</dbReference>
<gene>
    <name evidence="7" type="ORF">BDK51DRAFT_42016</name>
</gene>
<feature type="compositionally biased region" description="Polar residues" evidence="5">
    <location>
        <begin position="104"/>
        <end position="118"/>
    </location>
</feature>
<feature type="domain" description="MYND-type" evidence="6">
    <location>
        <begin position="353"/>
        <end position="394"/>
    </location>
</feature>
<dbReference type="SUPFAM" id="SSF144232">
    <property type="entry name" value="HIT/MYND zinc finger-like"/>
    <property type="match status" value="1"/>
</dbReference>
<dbReference type="PROSITE" id="PS01360">
    <property type="entry name" value="ZF_MYND_1"/>
    <property type="match status" value="1"/>
</dbReference>
<organism evidence="7 8">
    <name type="scientific">Blyttiomyces helicus</name>
    <dbReference type="NCBI Taxonomy" id="388810"/>
    <lineage>
        <taxon>Eukaryota</taxon>
        <taxon>Fungi</taxon>
        <taxon>Fungi incertae sedis</taxon>
        <taxon>Chytridiomycota</taxon>
        <taxon>Chytridiomycota incertae sedis</taxon>
        <taxon>Chytridiomycetes</taxon>
        <taxon>Chytridiomycetes incertae sedis</taxon>
        <taxon>Blyttiomyces</taxon>
    </lineage>
</organism>
<evidence type="ECO:0000256" key="1">
    <source>
        <dbReference type="ARBA" id="ARBA00022723"/>
    </source>
</evidence>
<evidence type="ECO:0000256" key="2">
    <source>
        <dbReference type="ARBA" id="ARBA00022771"/>
    </source>
</evidence>
<evidence type="ECO:0000256" key="4">
    <source>
        <dbReference type="PROSITE-ProRule" id="PRU00134"/>
    </source>
</evidence>
<keyword evidence="2 4" id="KW-0863">Zinc-finger</keyword>
<proteinExistence type="predicted"/>
<dbReference type="GO" id="GO:0008270">
    <property type="term" value="F:zinc ion binding"/>
    <property type="evidence" value="ECO:0007669"/>
    <property type="project" value="UniProtKB-KW"/>
</dbReference>
<evidence type="ECO:0000313" key="7">
    <source>
        <dbReference type="EMBL" id="RKO90030.1"/>
    </source>
</evidence>
<reference evidence="8" key="1">
    <citation type="journal article" date="2018" name="Nat. Microbiol.">
        <title>Leveraging single-cell genomics to expand the fungal tree of life.</title>
        <authorList>
            <person name="Ahrendt S.R."/>
            <person name="Quandt C.A."/>
            <person name="Ciobanu D."/>
            <person name="Clum A."/>
            <person name="Salamov A."/>
            <person name="Andreopoulos B."/>
            <person name="Cheng J.F."/>
            <person name="Woyke T."/>
            <person name="Pelin A."/>
            <person name="Henrissat B."/>
            <person name="Reynolds N.K."/>
            <person name="Benny G.L."/>
            <person name="Smith M.E."/>
            <person name="James T.Y."/>
            <person name="Grigoriev I.V."/>
        </authorList>
    </citation>
    <scope>NUCLEOTIDE SEQUENCE [LARGE SCALE GENOMIC DNA]</scope>
</reference>
<evidence type="ECO:0000313" key="8">
    <source>
        <dbReference type="Proteomes" id="UP000269721"/>
    </source>
</evidence>